<keyword evidence="3" id="KW-1185">Reference proteome</keyword>
<protein>
    <submittedName>
        <fullName evidence="2">MerR family transcriptional regulator</fullName>
    </submittedName>
</protein>
<comment type="caution">
    <text evidence="2">The sequence shown here is derived from an EMBL/GenBank/DDBJ whole genome shotgun (WGS) entry which is preliminary data.</text>
</comment>
<evidence type="ECO:0000313" key="3">
    <source>
        <dbReference type="Proteomes" id="UP001458415"/>
    </source>
</evidence>
<evidence type="ECO:0000313" key="2">
    <source>
        <dbReference type="EMBL" id="MER6980152.1"/>
    </source>
</evidence>
<sequence length="72" mass="8160">MHLDGDLTHTLWTTAEAAAAAGVSPDVIYQWKRRGKIRPVNRRGWPRYRALDVLHAEQATRQRAGRTYAATC</sequence>
<dbReference type="EMBL" id="JBEPCU010000496">
    <property type="protein sequence ID" value="MER6980152.1"/>
    <property type="molecule type" value="Genomic_DNA"/>
</dbReference>
<proteinExistence type="predicted"/>
<gene>
    <name evidence="2" type="ORF">ABT317_25065</name>
</gene>
<dbReference type="Proteomes" id="UP001458415">
    <property type="component" value="Unassembled WGS sequence"/>
</dbReference>
<dbReference type="InterPro" id="IPR000551">
    <property type="entry name" value="MerR-type_HTH_dom"/>
</dbReference>
<reference evidence="2 3" key="1">
    <citation type="submission" date="2024-06" db="EMBL/GenBank/DDBJ databases">
        <title>The Natural Products Discovery Center: Release of the First 8490 Sequenced Strains for Exploring Actinobacteria Biosynthetic Diversity.</title>
        <authorList>
            <person name="Kalkreuter E."/>
            <person name="Kautsar S.A."/>
            <person name="Yang D."/>
            <person name="Bader C.D."/>
            <person name="Teijaro C.N."/>
            <person name="Fluegel L."/>
            <person name="Davis C.M."/>
            <person name="Simpson J.R."/>
            <person name="Lauterbach L."/>
            <person name="Steele A.D."/>
            <person name="Gui C."/>
            <person name="Meng S."/>
            <person name="Li G."/>
            <person name="Viehrig K."/>
            <person name="Ye F."/>
            <person name="Su P."/>
            <person name="Kiefer A.F."/>
            <person name="Nichols A."/>
            <person name="Cepeda A.J."/>
            <person name="Yan W."/>
            <person name="Fan B."/>
            <person name="Jiang Y."/>
            <person name="Adhikari A."/>
            <person name="Zheng C.-J."/>
            <person name="Schuster L."/>
            <person name="Cowan T.M."/>
            <person name="Smanski M.J."/>
            <person name="Chevrette M.G."/>
            <person name="De Carvalho L.P.S."/>
            <person name="Shen B."/>
        </authorList>
    </citation>
    <scope>NUCLEOTIDE SEQUENCE [LARGE SCALE GENOMIC DNA]</scope>
    <source>
        <strain evidence="2 3">NPDC000634</strain>
    </source>
</reference>
<name>A0ABV1W938_9ACTN</name>
<accession>A0ABV1W938</accession>
<dbReference type="RefSeq" id="WP_086727607.1">
    <property type="nucleotide sequence ID" value="NZ_MUBM01000192.1"/>
</dbReference>
<dbReference type="Pfam" id="PF13411">
    <property type="entry name" value="MerR_1"/>
    <property type="match status" value="1"/>
</dbReference>
<dbReference type="Gene3D" id="1.10.1660.10">
    <property type="match status" value="1"/>
</dbReference>
<dbReference type="SUPFAM" id="SSF46955">
    <property type="entry name" value="Putative DNA-binding domain"/>
    <property type="match status" value="1"/>
</dbReference>
<feature type="domain" description="HTH merR-type" evidence="1">
    <location>
        <begin position="13"/>
        <end position="56"/>
    </location>
</feature>
<organism evidence="2 3">
    <name type="scientific">Streptomyces carpinensis</name>
    <dbReference type="NCBI Taxonomy" id="66369"/>
    <lineage>
        <taxon>Bacteria</taxon>
        <taxon>Bacillati</taxon>
        <taxon>Actinomycetota</taxon>
        <taxon>Actinomycetes</taxon>
        <taxon>Kitasatosporales</taxon>
        <taxon>Streptomycetaceae</taxon>
        <taxon>Streptomyces</taxon>
    </lineage>
</organism>
<dbReference type="InterPro" id="IPR009061">
    <property type="entry name" value="DNA-bd_dom_put_sf"/>
</dbReference>
<evidence type="ECO:0000259" key="1">
    <source>
        <dbReference type="Pfam" id="PF13411"/>
    </source>
</evidence>